<feature type="transmembrane region" description="Helical" evidence="1">
    <location>
        <begin position="12"/>
        <end position="30"/>
    </location>
</feature>
<dbReference type="RefSeq" id="WP_149437203.1">
    <property type="nucleotide sequence ID" value="NZ_VTPX01000015.1"/>
</dbReference>
<comment type="caution">
    <text evidence="2">The sequence shown here is derived from an EMBL/GenBank/DDBJ whole genome shotgun (WGS) entry which is preliminary data.</text>
</comment>
<sequence>MKKRISEPVKKPLVWIGFVILFALINPWYFPAGSWSPLFFGVPYWALIILLASLALSIFITWVVMTQWETGADEDEGL</sequence>
<reference evidence="2 3" key="1">
    <citation type="submission" date="2019-08" db="EMBL/GenBank/DDBJ databases">
        <title>Bioinformatics analysis of the strain L3 and L5.</title>
        <authorList>
            <person name="Li X."/>
        </authorList>
    </citation>
    <scope>NUCLEOTIDE SEQUENCE [LARGE SCALE GENOMIC DNA]</scope>
    <source>
        <strain evidence="2 3">L3</strain>
    </source>
</reference>
<dbReference type="EMBL" id="VTPX01000015">
    <property type="protein sequence ID" value="KAA0015954.1"/>
    <property type="molecule type" value="Genomic_DNA"/>
</dbReference>
<evidence type="ECO:0000313" key="3">
    <source>
        <dbReference type="Proteomes" id="UP000466024"/>
    </source>
</evidence>
<name>A0A640W8A8_9GAMM</name>
<dbReference type="AlphaFoldDB" id="A0A640W8A8"/>
<protein>
    <recommendedName>
        <fullName evidence="4">DUF3311 domain-containing protein</fullName>
    </recommendedName>
</protein>
<accession>A0A640W8A8</accession>
<keyword evidence="1" id="KW-0472">Membrane</keyword>
<evidence type="ECO:0000313" key="2">
    <source>
        <dbReference type="EMBL" id="KAA0015954.1"/>
    </source>
</evidence>
<keyword evidence="3" id="KW-1185">Reference proteome</keyword>
<feature type="transmembrane region" description="Helical" evidence="1">
    <location>
        <begin position="42"/>
        <end position="64"/>
    </location>
</feature>
<gene>
    <name evidence="2" type="ORF">F0A16_19010</name>
</gene>
<dbReference type="Proteomes" id="UP000466024">
    <property type="component" value="Unassembled WGS sequence"/>
</dbReference>
<organism evidence="2 3">
    <name type="scientific">Salinicola corii</name>
    <dbReference type="NCBI Taxonomy" id="2606937"/>
    <lineage>
        <taxon>Bacteria</taxon>
        <taxon>Pseudomonadati</taxon>
        <taxon>Pseudomonadota</taxon>
        <taxon>Gammaproteobacteria</taxon>
        <taxon>Oceanospirillales</taxon>
        <taxon>Halomonadaceae</taxon>
        <taxon>Salinicola</taxon>
    </lineage>
</organism>
<keyword evidence="1" id="KW-0812">Transmembrane</keyword>
<evidence type="ECO:0008006" key="4">
    <source>
        <dbReference type="Google" id="ProtNLM"/>
    </source>
</evidence>
<proteinExistence type="predicted"/>
<evidence type="ECO:0000256" key="1">
    <source>
        <dbReference type="SAM" id="Phobius"/>
    </source>
</evidence>
<keyword evidence="1" id="KW-1133">Transmembrane helix</keyword>